<gene>
    <name evidence="3" type="primary">LOC111280631</name>
</gene>
<accession>A0A6P5X850</accession>
<dbReference type="InterPro" id="IPR007148">
    <property type="entry name" value="SSU_processome_Utp12"/>
</dbReference>
<organism evidence="2 3">
    <name type="scientific">Durio zibethinus</name>
    <name type="common">Durian</name>
    <dbReference type="NCBI Taxonomy" id="66656"/>
    <lineage>
        <taxon>Eukaryota</taxon>
        <taxon>Viridiplantae</taxon>
        <taxon>Streptophyta</taxon>
        <taxon>Embryophyta</taxon>
        <taxon>Tracheophyta</taxon>
        <taxon>Spermatophyta</taxon>
        <taxon>Magnoliopsida</taxon>
        <taxon>eudicotyledons</taxon>
        <taxon>Gunneridae</taxon>
        <taxon>Pentapetalae</taxon>
        <taxon>rosids</taxon>
        <taxon>malvids</taxon>
        <taxon>Malvales</taxon>
        <taxon>Malvaceae</taxon>
        <taxon>Helicteroideae</taxon>
        <taxon>Durio</taxon>
    </lineage>
</organism>
<feature type="domain" description="Small-subunit processome Utp12" evidence="1">
    <location>
        <begin position="16"/>
        <end position="117"/>
    </location>
</feature>
<evidence type="ECO:0000313" key="2">
    <source>
        <dbReference type="Proteomes" id="UP000515121"/>
    </source>
</evidence>
<proteinExistence type="predicted"/>
<protein>
    <submittedName>
        <fullName evidence="3">WD repeat-containing protein 43</fullName>
    </submittedName>
</protein>
<dbReference type="OrthoDB" id="30195at2759"/>
<sequence>MDSVDILLMQALHGGDRALLLDCLYTQDQKVFANSVSQLNTSNVLKLLQSLVSIMQSRGAIMACALPWIKSLLLQHASGIMPHESSLLALNSLYQLIESRVSTFESALQISSCLDFLYAGICVMFKSVAGRRFLSFDRAIYSNHRCIKSHVQLGLLITCQVPVNAWIEVASYKNRGHLLPINFFIIT</sequence>
<evidence type="ECO:0000259" key="1">
    <source>
        <dbReference type="Pfam" id="PF04003"/>
    </source>
</evidence>
<evidence type="ECO:0000313" key="3">
    <source>
        <dbReference type="RefSeq" id="XP_022723792.1"/>
    </source>
</evidence>
<dbReference type="PANTHER" id="PTHR45290:SF3">
    <property type="entry name" value="OS01G0649000 PROTEIN"/>
    <property type="match status" value="1"/>
</dbReference>
<dbReference type="KEGG" id="dzi:111280631"/>
<dbReference type="GeneID" id="111280631"/>
<dbReference type="Pfam" id="PF04003">
    <property type="entry name" value="Utp12"/>
    <property type="match status" value="1"/>
</dbReference>
<dbReference type="PANTHER" id="PTHR45290">
    <property type="entry name" value="OS03G0300300 PROTEIN"/>
    <property type="match status" value="1"/>
</dbReference>
<keyword evidence="2" id="KW-1185">Reference proteome</keyword>
<name>A0A6P5X850_DURZI</name>
<dbReference type="RefSeq" id="XP_022723792.1">
    <property type="nucleotide sequence ID" value="XM_022868057.1"/>
</dbReference>
<reference evidence="3" key="1">
    <citation type="submission" date="2025-08" db="UniProtKB">
        <authorList>
            <consortium name="RefSeq"/>
        </authorList>
    </citation>
    <scope>IDENTIFICATION</scope>
    <source>
        <tissue evidence="3">Fruit stalk</tissue>
    </source>
</reference>
<dbReference type="Proteomes" id="UP000515121">
    <property type="component" value="Unplaced"/>
</dbReference>
<dbReference type="AlphaFoldDB" id="A0A6P5X850"/>